<dbReference type="EMBL" id="HBGB01011303">
    <property type="protein sequence ID" value="CAD9051398.1"/>
    <property type="molecule type" value="Transcribed_RNA"/>
</dbReference>
<sequence length="120" mass="12988">MVVWMHQGSKQSVAGVCVDECGWMGFILLCTSISLCKLRVGSRYVTSLPLSPSLSNHLSQTQAGRSADRQTQGSQPPPSLPPSLPPSIAPGCSIFIFLFLSWSHTHTHSHTQSTGRCVHD</sequence>
<feature type="region of interest" description="Disordered" evidence="1">
    <location>
        <begin position="49"/>
        <end position="86"/>
    </location>
</feature>
<feature type="compositionally biased region" description="Polar residues" evidence="1">
    <location>
        <begin position="60"/>
        <end position="74"/>
    </location>
</feature>
<organism evidence="2">
    <name type="scientific">Vitrella brassicaformis</name>
    <dbReference type="NCBI Taxonomy" id="1169539"/>
    <lineage>
        <taxon>Eukaryota</taxon>
        <taxon>Sar</taxon>
        <taxon>Alveolata</taxon>
        <taxon>Colpodellida</taxon>
        <taxon>Vitrellaceae</taxon>
        <taxon>Vitrella</taxon>
    </lineage>
</organism>
<evidence type="ECO:0000313" key="2">
    <source>
        <dbReference type="EMBL" id="CAD9051398.1"/>
    </source>
</evidence>
<proteinExistence type="predicted"/>
<feature type="compositionally biased region" description="Pro residues" evidence="1">
    <location>
        <begin position="75"/>
        <end position="86"/>
    </location>
</feature>
<accession>A0A7S1P066</accession>
<name>A0A7S1P066_9ALVE</name>
<reference evidence="2" key="1">
    <citation type="submission" date="2021-01" db="EMBL/GenBank/DDBJ databases">
        <authorList>
            <person name="Corre E."/>
            <person name="Pelletier E."/>
            <person name="Niang G."/>
            <person name="Scheremetjew M."/>
            <person name="Finn R."/>
            <person name="Kale V."/>
            <person name="Holt S."/>
            <person name="Cochrane G."/>
            <person name="Meng A."/>
            <person name="Brown T."/>
            <person name="Cohen L."/>
        </authorList>
    </citation>
    <scope>NUCLEOTIDE SEQUENCE</scope>
    <source>
        <strain evidence="2">CCMP3346</strain>
    </source>
</reference>
<feature type="compositionally biased region" description="Low complexity" evidence="1">
    <location>
        <begin position="49"/>
        <end position="59"/>
    </location>
</feature>
<gene>
    <name evidence="2" type="ORF">VBRA1451_LOCUS6460</name>
</gene>
<evidence type="ECO:0000256" key="1">
    <source>
        <dbReference type="SAM" id="MobiDB-lite"/>
    </source>
</evidence>
<dbReference type="AlphaFoldDB" id="A0A7S1P066"/>
<protein>
    <submittedName>
        <fullName evidence="2">Uncharacterized protein</fullName>
    </submittedName>
</protein>